<dbReference type="GO" id="GO:0005886">
    <property type="term" value="C:plasma membrane"/>
    <property type="evidence" value="ECO:0007669"/>
    <property type="project" value="UniProtKB-SubCell"/>
</dbReference>
<dbReference type="PROSITE" id="PS51849">
    <property type="entry name" value="RSGI_N"/>
    <property type="match status" value="1"/>
</dbReference>
<evidence type="ECO:0000256" key="3">
    <source>
        <dbReference type="ARBA" id="ARBA00022692"/>
    </source>
</evidence>
<evidence type="ECO:0000256" key="2">
    <source>
        <dbReference type="ARBA" id="ARBA00022475"/>
    </source>
</evidence>
<evidence type="ECO:0000313" key="11">
    <source>
        <dbReference type="Proteomes" id="UP000199427"/>
    </source>
</evidence>
<keyword evidence="3 8" id="KW-0812">Transmembrane</keyword>
<dbReference type="Pfam" id="PF23750">
    <property type="entry name" value="RsgI_M"/>
    <property type="match status" value="1"/>
</dbReference>
<keyword evidence="4 8" id="KW-1133">Transmembrane helix</keyword>
<feature type="compositionally biased region" description="Basic and acidic residues" evidence="7">
    <location>
        <begin position="277"/>
        <end position="314"/>
    </location>
</feature>
<feature type="compositionally biased region" description="Basic and acidic residues" evidence="7">
    <location>
        <begin position="335"/>
        <end position="365"/>
    </location>
</feature>
<evidence type="ECO:0000256" key="5">
    <source>
        <dbReference type="ARBA" id="ARBA00023136"/>
    </source>
</evidence>
<keyword evidence="2" id="KW-1003">Cell membrane</keyword>
<sequence length="428" mass="48701">MKKGLIVEQKRTSTLMMTADGSFYKARKIEGSIGEELPFEPLESPSLIFDSIIHWFRSLAFMKPAMAAIIALLFIIPFYSWLGEDEVHAYVSIDINPSVELSLNDHYEVIDIVGLNDDGNRLIEQLTDWEGEPVDQVSSKILSLSDQLGYLDHDHQVLFGISYVEQLTNSHDVLQEVSQEMQSAFDSIDVALFEIPSQVRTEAHNQKTSMNLMYASNLLDEMDQQLETSEKEIETNTDRSKQSSKDIDLKNLEVVEKFVEKSNSDQIPPGLKKKVEKYHEKQEQQKEKTKQKPDKQESQKEEKSKNKEKSKKENNNSNETDESDHPSQKNNPPSQKDKSKKDKQKGKQKDQEKKQNHGGPKKDQGDGSPPGLDRKDNLKQPNNKGQNNQKKSNNNEKKGGPKSKGLDKKNDEHPGKKKGNDKDNNKPN</sequence>
<evidence type="ECO:0000256" key="7">
    <source>
        <dbReference type="SAM" id="MobiDB-lite"/>
    </source>
</evidence>
<dbReference type="InterPro" id="IPR024449">
    <property type="entry name" value="Anti-sigma_RsgI_N"/>
</dbReference>
<dbReference type="STRING" id="571933.SAMN05216362_10312"/>
<dbReference type="RefSeq" id="WP_091772426.1">
    <property type="nucleotide sequence ID" value="NZ_FOES01000003.1"/>
</dbReference>
<protein>
    <recommendedName>
        <fullName evidence="9">RsgI N-terminal anti-sigma domain-containing protein</fullName>
    </recommendedName>
</protein>
<dbReference type="EMBL" id="FOES01000003">
    <property type="protein sequence ID" value="SEP78599.1"/>
    <property type="molecule type" value="Genomic_DNA"/>
</dbReference>
<evidence type="ECO:0000256" key="6">
    <source>
        <dbReference type="SAM" id="Coils"/>
    </source>
</evidence>
<reference evidence="10 11" key="1">
    <citation type="submission" date="2016-10" db="EMBL/GenBank/DDBJ databases">
        <authorList>
            <person name="de Groot N.N."/>
        </authorList>
    </citation>
    <scope>NUCLEOTIDE SEQUENCE [LARGE SCALE GENOMIC DNA]</scope>
    <source>
        <strain evidence="10 11">DSM 21633</strain>
    </source>
</reference>
<comment type="subcellular location">
    <subcellularLocation>
        <location evidence="1">Cell membrane</location>
        <topology evidence="1">Single-pass membrane protein</topology>
    </subcellularLocation>
</comment>
<accession>A0A1H9APL5</accession>
<keyword evidence="6" id="KW-0175">Coiled coil</keyword>
<evidence type="ECO:0000256" key="1">
    <source>
        <dbReference type="ARBA" id="ARBA00004162"/>
    </source>
</evidence>
<keyword evidence="5 8" id="KW-0472">Membrane</keyword>
<evidence type="ECO:0000259" key="9">
    <source>
        <dbReference type="PROSITE" id="PS51849"/>
    </source>
</evidence>
<feature type="region of interest" description="Disordered" evidence="7">
    <location>
        <begin position="260"/>
        <end position="428"/>
    </location>
</feature>
<dbReference type="Pfam" id="PF12791">
    <property type="entry name" value="RsgI_N"/>
    <property type="match status" value="1"/>
</dbReference>
<feature type="coiled-coil region" evidence="6">
    <location>
        <begin position="212"/>
        <end position="239"/>
    </location>
</feature>
<feature type="domain" description="RsgI N-terminal anti-sigma" evidence="9">
    <location>
        <begin position="2"/>
        <end position="48"/>
    </location>
</feature>
<dbReference type="InterPro" id="IPR055431">
    <property type="entry name" value="RsgI_M"/>
</dbReference>
<feature type="compositionally biased region" description="Basic and acidic residues" evidence="7">
    <location>
        <begin position="393"/>
        <end position="428"/>
    </location>
</feature>
<dbReference type="Proteomes" id="UP000199427">
    <property type="component" value="Unassembled WGS sequence"/>
</dbReference>
<name>A0A1H9APL5_9BACI</name>
<feature type="compositionally biased region" description="Low complexity" evidence="7">
    <location>
        <begin position="379"/>
        <end position="392"/>
    </location>
</feature>
<evidence type="ECO:0000256" key="4">
    <source>
        <dbReference type="ARBA" id="ARBA00022989"/>
    </source>
</evidence>
<dbReference type="AlphaFoldDB" id="A0A1H9APL5"/>
<keyword evidence="11" id="KW-1185">Reference proteome</keyword>
<feature type="transmembrane region" description="Helical" evidence="8">
    <location>
        <begin position="65"/>
        <end position="82"/>
    </location>
</feature>
<dbReference type="OrthoDB" id="9800626at2"/>
<organism evidence="10 11">
    <name type="scientific">Piscibacillus halophilus</name>
    <dbReference type="NCBI Taxonomy" id="571933"/>
    <lineage>
        <taxon>Bacteria</taxon>
        <taxon>Bacillati</taxon>
        <taxon>Bacillota</taxon>
        <taxon>Bacilli</taxon>
        <taxon>Bacillales</taxon>
        <taxon>Bacillaceae</taxon>
        <taxon>Piscibacillus</taxon>
    </lineage>
</organism>
<proteinExistence type="predicted"/>
<gene>
    <name evidence="10" type="ORF">SAMN05216362_10312</name>
</gene>
<evidence type="ECO:0000313" key="10">
    <source>
        <dbReference type="EMBL" id="SEP78599.1"/>
    </source>
</evidence>
<evidence type="ECO:0000256" key="8">
    <source>
        <dbReference type="SAM" id="Phobius"/>
    </source>
</evidence>